<feature type="region of interest" description="Disordered" evidence="1">
    <location>
        <begin position="480"/>
        <end position="507"/>
    </location>
</feature>
<evidence type="ECO:0000256" key="1">
    <source>
        <dbReference type="SAM" id="MobiDB-lite"/>
    </source>
</evidence>
<reference evidence="2" key="1">
    <citation type="journal article" date="2020" name="Stud. Mycol.">
        <title>101 Dothideomycetes genomes: a test case for predicting lifestyles and emergence of pathogens.</title>
        <authorList>
            <person name="Haridas S."/>
            <person name="Albert R."/>
            <person name="Binder M."/>
            <person name="Bloem J."/>
            <person name="Labutti K."/>
            <person name="Salamov A."/>
            <person name="Andreopoulos B."/>
            <person name="Baker S."/>
            <person name="Barry K."/>
            <person name="Bills G."/>
            <person name="Bluhm B."/>
            <person name="Cannon C."/>
            <person name="Castanera R."/>
            <person name="Culley D."/>
            <person name="Daum C."/>
            <person name="Ezra D."/>
            <person name="Gonzalez J."/>
            <person name="Henrissat B."/>
            <person name="Kuo A."/>
            <person name="Liang C."/>
            <person name="Lipzen A."/>
            <person name="Lutzoni F."/>
            <person name="Magnuson J."/>
            <person name="Mondo S."/>
            <person name="Nolan M."/>
            <person name="Ohm R."/>
            <person name="Pangilinan J."/>
            <person name="Park H.-J."/>
            <person name="Ramirez L."/>
            <person name="Alfaro M."/>
            <person name="Sun H."/>
            <person name="Tritt A."/>
            <person name="Yoshinaga Y."/>
            <person name="Zwiers L.-H."/>
            <person name="Turgeon B."/>
            <person name="Goodwin S."/>
            <person name="Spatafora J."/>
            <person name="Crous P."/>
            <person name="Grigoriev I."/>
        </authorList>
    </citation>
    <scope>NUCLEOTIDE SEQUENCE</scope>
    <source>
        <strain evidence="2">Tuck. ex Michener</strain>
    </source>
</reference>
<feature type="compositionally biased region" description="Polar residues" evidence="1">
    <location>
        <begin position="429"/>
        <end position="438"/>
    </location>
</feature>
<keyword evidence="3" id="KW-1185">Reference proteome</keyword>
<feature type="region of interest" description="Disordered" evidence="1">
    <location>
        <begin position="279"/>
        <end position="468"/>
    </location>
</feature>
<dbReference type="EMBL" id="ML991800">
    <property type="protein sequence ID" value="KAF2234181.1"/>
    <property type="molecule type" value="Genomic_DNA"/>
</dbReference>
<feature type="compositionally biased region" description="Polar residues" evidence="1">
    <location>
        <begin position="484"/>
        <end position="494"/>
    </location>
</feature>
<feature type="compositionally biased region" description="Low complexity" evidence="1">
    <location>
        <begin position="346"/>
        <end position="403"/>
    </location>
</feature>
<protein>
    <submittedName>
        <fullName evidence="2">Uncharacterized protein</fullName>
    </submittedName>
</protein>
<sequence length="847" mass="86004">MCQHCFRYYTVFSLPSLLQTETKTANISTNFTGASNVTTPTITPTSVCCELCATNVALNEWWTSSYDVTVATVITNYIQYENTIVTGNVTTVHNHSATSVLLGDGNTVNLYGLFVNEAGGGSLLFLPTLPGVPTTLAHNNGGQDYDGTFILSGTEVILDKTLTITSPTPFWQYADVGYTYGTPSQASSGGSWICSYPSPNPFQFMLLDIFYINTSFLYMNENMGPSTNVLDIPQSLVDYVVSLPSITQASPHLTSCIGGWGFGEPTVHIPVNELTDTRSSTIKMPGNAPGTGNSPSPEPAPNPPLPSPAPMPTPTVQPSPVRPPWPVNPPTPASPSSFPNPSTPVGPQSAQHSGASGSSGTDSFASKGSSPSDSDSDSGSNSGDPSSEGRGPSDPGSSNSGSPKQDSSRPESDNGAGSGAQESPGMGSQGSAPESNEASGLRNGDDSRPGTGSPGSNGGSNNDQLGGLQGIASAISGAAAQRIPQPQGTVAPTQLSPGLGPGLGSESGIGSWPLDSLDLGHIVGAKNSDTDSGMSLMSLSPVSGSAIKYSPLYAGTKSIAADDSESGSIGPAVYLPVGDGSTISAFIGPSGAIVLPDSETVTPGYAKTFDGISISIPIDTSGVPAGVVIVGNGLGASTLPITDSVATLFAPQSINIGGKMMPISYAPYGAGIVLPGGKTISVGEPTTINGVSIYLPSGEGYMLEGSSTIPLTAPAAEQSITIGSKIISISYAPHGQGIILSDGHTLYPGQETIISGSTLSLEPGETAVIINGKTVTLRPSAFTTGVGNYVASGIGLGSTSTDTVSYITSDATPASTIQASGSGPESVVRRKRSLWVLIVTVVISLLN</sequence>
<gene>
    <name evidence="2" type="ORF">EV356DRAFT_515614</name>
</gene>
<organism evidence="2 3">
    <name type="scientific">Viridothelium virens</name>
    <name type="common">Speckled blister lichen</name>
    <name type="synonym">Trypethelium virens</name>
    <dbReference type="NCBI Taxonomy" id="1048519"/>
    <lineage>
        <taxon>Eukaryota</taxon>
        <taxon>Fungi</taxon>
        <taxon>Dikarya</taxon>
        <taxon>Ascomycota</taxon>
        <taxon>Pezizomycotina</taxon>
        <taxon>Dothideomycetes</taxon>
        <taxon>Dothideomycetes incertae sedis</taxon>
        <taxon>Trypetheliales</taxon>
        <taxon>Trypetheliaceae</taxon>
        <taxon>Viridothelium</taxon>
    </lineage>
</organism>
<name>A0A6A6H8Q0_VIRVR</name>
<dbReference type="AlphaFoldDB" id="A0A6A6H8Q0"/>
<feature type="compositionally biased region" description="Pro residues" evidence="1">
    <location>
        <begin position="296"/>
        <end position="333"/>
    </location>
</feature>
<dbReference type="OrthoDB" id="3642826at2759"/>
<dbReference type="Proteomes" id="UP000800092">
    <property type="component" value="Unassembled WGS sequence"/>
</dbReference>
<evidence type="ECO:0000313" key="2">
    <source>
        <dbReference type="EMBL" id="KAF2234181.1"/>
    </source>
</evidence>
<proteinExistence type="predicted"/>
<evidence type="ECO:0000313" key="3">
    <source>
        <dbReference type="Proteomes" id="UP000800092"/>
    </source>
</evidence>
<accession>A0A6A6H8Q0</accession>